<evidence type="ECO:0000259" key="8">
    <source>
        <dbReference type="PROSITE" id="PS50928"/>
    </source>
</evidence>
<keyword evidence="10" id="KW-1185">Reference proteome</keyword>
<dbReference type="Gene3D" id="1.10.3720.10">
    <property type="entry name" value="MetI-like"/>
    <property type="match status" value="1"/>
</dbReference>
<reference evidence="9 10" key="1">
    <citation type="journal article" date="2015" name="J. Biotechnol.">
        <title>Complete genome sequence of Paenibacillus beijingensis 7188(T) (=DSM 24997(T)), a novel rhizobacterium from jujube garden soil.</title>
        <authorList>
            <person name="Kwak Y."/>
            <person name="Shin J.H."/>
        </authorList>
    </citation>
    <scope>NUCLEOTIDE SEQUENCE [LARGE SCALE GENOMIC DNA]</scope>
    <source>
        <strain evidence="9 10">DSM 24997</strain>
    </source>
</reference>
<feature type="transmembrane region" description="Helical" evidence="7">
    <location>
        <begin position="70"/>
        <end position="92"/>
    </location>
</feature>
<evidence type="ECO:0000256" key="6">
    <source>
        <dbReference type="ARBA" id="ARBA00023136"/>
    </source>
</evidence>
<evidence type="ECO:0000256" key="4">
    <source>
        <dbReference type="ARBA" id="ARBA00022692"/>
    </source>
</evidence>
<dbReference type="PANTHER" id="PTHR32243">
    <property type="entry name" value="MALTOSE TRANSPORT SYSTEM PERMEASE-RELATED"/>
    <property type="match status" value="1"/>
</dbReference>
<dbReference type="InterPro" id="IPR035906">
    <property type="entry name" value="MetI-like_sf"/>
</dbReference>
<evidence type="ECO:0000256" key="3">
    <source>
        <dbReference type="ARBA" id="ARBA00022475"/>
    </source>
</evidence>
<sequence>MRRAGIIVIPVIIVLILCATSPFIWMIMASFKKNADILNPDRMLLFDPTLKNYISVFTTYSLIKPIMNSILISVISTVVACVFGLPTAYAIARWKMNFFASIILVIRIIPAISYLVPWHIMFAQMKLSGTYTALVLAYTLSSLPLIIWIMIPYFSMIPKELEQSAVIDGSSLIGSFARIVLPLSMPGILTSAILALIFAWNNFLYALVLSGKNTGTLPMAIFNFISYTKIEWGGLMAATVVITLPIIVISLLLQKYVVSGLTAGAVKG</sequence>
<dbReference type="Proteomes" id="UP000032633">
    <property type="component" value="Chromosome"/>
</dbReference>
<feature type="transmembrane region" description="Helical" evidence="7">
    <location>
        <begin position="130"/>
        <end position="151"/>
    </location>
</feature>
<organism evidence="9 10">
    <name type="scientific">Paenibacillus beijingensis</name>
    <dbReference type="NCBI Taxonomy" id="1126833"/>
    <lineage>
        <taxon>Bacteria</taxon>
        <taxon>Bacillati</taxon>
        <taxon>Bacillota</taxon>
        <taxon>Bacilli</taxon>
        <taxon>Bacillales</taxon>
        <taxon>Paenibacillaceae</taxon>
        <taxon>Paenibacillus</taxon>
    </lineage>
</organism>
<dbReference type="KEGG" id="pbj:VN24_11475"/>
<feature type="domain" description="ABC transmembrane type-1" evidence="8">
    <location>
        <begin position="66"/>
        <end position="253"/>
    </location>
</feature>
<evidence type="ECO:0000256" key="5">
    <source>
        <dbReference type="ARBA" id="ARBA00022989"/>
    </source>
</evidence>
<keyword evidence="2 7" id="KW-0813">Transport</keyword>
<feature type="transmembrane region" description="Helical" evidence="7">
    <location>
        <begin position="230"/>
        <end position="253"/>
    </location>
</feature>
<feature type="transmembrane region" description="Helical" evidence="7">
    <location>
        <begin position="98"/>
        <end position="118"/>
    </location>
</feature>
<comment type="similarity">
    <text evidence="7">Belongs to the binding-protein-dependent transport system permease family.</text>
</comment>
<dbReference type="SUPFAM" id="SSF161098">
    <property type="entry name" value="MetI-like"/>
    <property type="match status" value="1"/>
</dbReference>
<gene>
    <name evidence="9" type="ORF">VN24_11475</name>
</gene>
<comment type="subcellular location">
    <subcellularLocation>
        <location evidence="1 7">Cell membrane</location>
        <topology evidence="1 7">Multi-pass membrane protein</topology>
    </subcellularLocation>
</comment>
<keyword evidence="6 7" id="KW-0472">Membrane</keyword>
<dbReference type="GO" id="GO:0005886">
    <property type="term" value="C:plasma membrane"/>
    <property type="evidence" value="ECO:0007669"/>
    <property type="project" value="UniProtKB-SubCell"/>
</dbReference>
<dbReference type="EMBL" id="CP011058">
    <property type="protein sequence ID" value="AJY77665.1"/>
    <property type="molecule type" value="Genomic_DNA"/>
</dbReference>
<keyword evidence="5 7" id="KW-1133">Transmembrane helix</keyword>
<name>A0A0D5NRA2_9BACL</name>
<protein>
    <submittedName>
        <fullName evidence="9">Sugar ABC transporter permease</fullName>
    </submittedName>
</protein>
<evidence type="ECO:0000313" key="10">
    <source>
        <dbReference type="Proteomes" id="UP000032633"/>
    </source>
</evidence>
<reference evidence="10" key="2">
    <citation type="submission" date="2015-03" db="EMBL/GenBank/DDBJ databases">
        <title>Genome sequence of Paenibacillus beijingensis strain DSM 24997T.</title>
        <authorList>
            <person name="Kwak Y."/>
            <person name="Shin J.-H."/>
        </authorList>
    </citation>
    <scope>NUCLEOTIDE SEQUENCE [LARGE SCALE GENOMIC DNA]</scope>
    <source>
        <strain evidence="10">DSM 24997</strain>
    </source>
</reference>
<feature type="transmembrane region" description="Helical" evidence="7">
    <location>
        <begin position="188"/>
        <end position="209"/>
    </location>
</feature>
<dbReference type="InterPro" id="IPR000515">
    <property type="entry name" value="MetI-like"/>
</dbReference>
<dbReference type="AlphaFoldDB" id="A0A0D5NRA2"/>
<dbReference type="HOGENOM" id="CLU_016047_1_2_9"/>
<evidence type="ECO:0000256" key="7">
    <source>
        <dbReference type="RuleBase" id="RU363032"/>
    </source>
</evidence>
<dbReference type="PANTHER" id="PTHR32243:SF18">
    <property type="entry name" value="INNER MEMBRANE ABC TRANSPORTER PERMEASE PROTEIN YCJP"/>
    <property type="match status" value="1"/>
</dbReference>
<accession>A0A0D5NRA2</accession>
<proteinExistence type="inferred from homology"/>
<keyword evidence="4 7" id="KW-0812">Transmembrane</keyword>
<dbReference type="CDD" id="cd06261">
    <property type="entry name" value="TM_PBP2"/>
    <property type="match status" value="1"/>
</dbReference>
<dbReference type="InterPro" id="IPR050901">
    <property type="entry name" value="BP-dep_ABC_trans_perm"/>
</dbReference>
<dbReference type="PATRIC" id="fig|1126833.4.peg.2514"/>
<evidence type="ECO:0000256" key="1">
    <source>
        <dbReference type="ARBA" id="ARBA00004651"/>
    </source>
</evidence>
<dbReference type="Pfam" id="PF00528">
    <property type="entry name" value="BPD_transp_1"/>
    <property type="match status" value="1"/>
</dbReference>
<dbReference type="STRING" id="1126833.VN24_11475"/>
<keyword evidence="3" id="KW-1003">Cell membrane</keyword>
<evidence type="ECO:0000256" key="2">
    <source>
        <dbReference type="ARBA" id="ARBA00022448"/>
    </source>
</evidence>
<feature type="transmembrane region" description="Helical" evidence="7">
    <location>
        <begin position="6"/>
        <end position="28"/>
    </location>
</feature>
<dbReference type="PROSITE" id="PS50928">
    <property type="entry name" value="ABC_TM1"/>
    <property type="match status" value="1"/>
</dbReference>
<evidence type="ECO:0000313" key="9">
    <source>
        <dbReference type="EMBL" id="AJY77665.1"/>
    </source>
</evidence>
<dbReference type="GO" id="GO:0055085">
    <property type="term" value="P:transmembrane transport"/>
    <property type="evidence" value="ECO:0007669"/>
    <property type="project" value="InterPro"/>
</dbReference>